<dbReference type="SMART" id="SM00166">
    <property type="entry name" value="UBX"/>
    <property type="match status" value="1"/>
</dbReference>
<dbReference type="AlphaFoldDB" id="A0A9P4MER8"/>
<dbReference type="EMBL" id="ML996089">
    <property type="protein sequence ID" value="KAF2150433.1"/>
    <property type="molecule type" value="Genomic_DNA"/>
</dbReference>
<dbReference type="Pfam" id="PF00789">
    <property type="entry name" value="UBX"/>
    <property type="match status" value="1"/>
</dbReference>
<evidence type="ECO:0000259" key="2">
    <source>
        <dbReference type="PROSITE" id="PS50033"/>
    </source>
</evidence>
<reference evidence="3" key="1">
    <citation type="journal article" date="2020" name="Stud. Mycol.">
        <title>101 Dothideomycetes genomes: a test case for predicting lifestyles and emergence of pathogens.</title>
        <authorList>
            <person name="Haridas S."/>
            <person name="Albert R."/>
            <person name="Binder M."/>
            <person name="Bloem J."/>
            <person name="Labutti K."/>
            <person name="Salamov A."/>
            <person name="Andreopoulos B."/>
            <person name="Baker S."/>
            <person name="Barry K."/>
            <person name="Bills G."/>
            <person name="Bluhm B."/>
            <person name="Cannon C."/>
            <person name="Castanera R."/>
            <person name="Culley D."/>
            <person name="Daum C."/>
            <person name="Ezra D."/>
            <person name="Gonzalez J."/>
            <person name="Henrissat B."/>
            <person name="Kuo A."/>
            <person name="Liang C."/>
            <person name="Lipzen A."/>
            <person name="Lutzoni F."/>
            <person name="Magnuson J."/>
            <person name="Mondo S."/>
            <person name="Nolan M."/>
            <person name="Ohm R."/>
            <person name="Pangilinan J."/>
            <person name="Park H.-J."/>
            <person name="Ramirez L."/>
            <person name="Alfaro M."/>
            <person name="Sun H."/>
            <person name="Tritt A."/>
            <person name="Yoshinaga Y."/>
            <person name="Zwiers L.-H."/>
            <person name="Turgeon B."/>
            <person name="Goodwin S."/>
            <person name="Spatafora J."/>
            <person name="Crous P."/>
            <person name="Grigoriev I."/>
        </authorList>
    </citation>
    <scope>NUCLEOTIDE SEQUENCE</scope>
    <source>
        <strain evidence="3">CBS 260.36</strain>
    </source>
</reference>
<proteinExistence type="predicted"/>
<evidence type="ECO:0000313" key="4">
    <source>
        <dbReference type="Proteomes" id="UP000799439"/>
    </source>
</evidence>
<dbReference type="GO" id="GO:0005783">
    <property type="term" value="C:endoplasmic reticulum"/>
    <property type="evidence" value="ECO:0007669"/>
    <property type="project" value="TreeGrafter"/>
</dbReference>
<dbReference type="PROSITE" id="PS50033">
    <property type="entry name" value="UBX"/>
    <property type="match status" value="1"/>
</dbReference>
<feature type="domain" description="UBX" evidence="2">
    <location>
        <begin position="52"/>
        <end position="133"/>
    </location>
</feature>
<accession>A0A9P4MER8</accession>
<keyword evidence="4" id="KW-1185">Reference proteome</keyword>
<feature type="region of interest" description="Disordered" evidence="1">
    <location>
        <begin position="202"/>
        <end position="252"/>
    </location>
</feature>
<organism evidence="3 4">
    <name type="scientific">Myriangium duriaei CBS 260.36</name>
    <dbReference type="NCBI Taxonomy" id="1168546"/>
    <lineage>
        <taxon>Eukaryota</taxon>
        <taxon>Fungi</taxon>
        <taxon>Dikarya</taxon>
        <taxon>Ascomycota</taxon>
        <taxon>Pezizomycotina</taxon>
        <taxon>Dothideomycetes</taxon>
        <taxon>Dothideomycetidae</taxon>
        <taxon>Myriangiales</taxon>
        <taxon>Myriangiaceae</taxon>
        <taxon>Myriangium</taxon>
    </lineage>
</organism>
<dbReference type="OrthoDB" id="2445133at2759"/>
<name>A0A9P4MER8_9PEZI</name>
<dbReference type="InterPro" id="IPR001012">
    <property type="entry name" value="UBX_dom"/>
</dbReference>
<feature type="compositionally biased region" description="Low complexity" evidence="1">
    <location>
        <begin position="11"/>
        <end position="25"/>
    </location>
</feature>
<sequence>MSSEAGSSKDAAAGTTSSQATSAVHSSLPAAPATAISPTATAALATDIASPAPANFCSLHIRLFDGSSIRSKFNADATLSTSVRTFVSANSSTDAPYNFRLMDMPRQNRTIEISEENQTLRELGLCPNATLVLVPVRDFIDAYQSNGATGVVQKGVSLGVNVVSSMFNVVGGVLGKVTGYQPTEEEAEGPYIAGTGDDINHLASKKEGKQPASPATDKPAIRVTTLADQRAKETPEYYNGNQLSVQPRPEDE</sequence>
<gene>
    <name evidence="3" type="ORF">K461DRAFT_269889</name>
</gene>
<dbReference type="Proteomes" id="UP000799439">
    <property type="component" value="Unassembled WGS sequence"/>
</dbReference>
<dbReference type="PANTHER" id="PTHR46424">
    <property type="entry name" value="UBX DOMAIN-CONTAINING PROTEIN 4"/>
    <property type="match status" value="1"/>
</dbReference>
<dbReference type="PANTHER" id="PTHR46424:SF1">
    <property type="entry name" value="UBX DOMAIN-CONTAINING PROTEIN 4"/>
    <property type="match status" value="1"/>
</dbReference>
<dbReference type="GO" id="GO:0036503">
    <property type="term" value="P:ERAD pathway"/>
    <property type="evidence" value="ECO:0007669"/>
    <property type="project" value="TreeGrafter"/>
</dbReference>
<feature type="region of interest" description="Disordered" evidence="1">
    <location>
        <begin position="1"/>
        <end position="25"/>
    </location>
</feature>
<dbReference type="Gene3D" id="3.10.20.90">
    <property type="entry name" value="Phosphatidylinositol 3-kinase Catalytic Subunit, Chain A, domain 1"/>
    <property type="match status" value="1"/>
</dbReference>
<protein>
    <recommendedName>
        <fullName evidence="2">UBX domain-containing protein</fullName>
    </recommendedName>
</protein>
<dbReference type="SUPFAM" id="SSF54236">
    <property type="entry name" value="Ubiquitin-like"/>
    <property type="match status" value="1"/>
</dbReference>
<evidence type="ECO:0000256" key="1">
    <source>
        <dbReference type="SAM" id="MobiDB-lite"/>
    </source>
</evidence>
<dbReference type="InterPro" id="IPR029071">
    <property type="entry name" value="Ubiquitin-like_domsf"/>
</dbReference>
<evidence type="ECO:0000313" key="3">
    <source>
        <dbReference type="EMBL" id="KAF2150433.1"/>
    </source>
</evidence>
<dbReference type="CDD" id="cd01767">
    <property type="entry name" value="UBX"/>
    <property type="match status" value="1"/>
</dbReference>
<comment type="caution">
    <text evidence="3">The sequence shown here is derived from an EMBL/GenBank/DDBJ whole genome shotgun (WGS) entry which is preliminary data.</text>
</comment>